<sequence length="242" mass="25787">MSKMKIAVVALALGALMLSGCSATHTAISKRNLQVQTKMSDTIFLDPVADDKRTVFIQVRNTSDQQGLSIEPQIIEAVQAKGYRVVRDPDQANFLLQANVLQAGQTDLRSQNEAFGSGFGGALIGGAIGNQFGSGGGRAAATVGGALIGLAADALVKDVHYSIITDLQISERAKKGVVVLEENKASLKQGNSGYKNVSSTEETEWKRYQTRILSTANQVNMEYAEAEPELVKGLMRSISGIL</sequence>
<accession>A0A3P3QIL8</accession>
<dbReference type="InterPro" id="IPR051407">
    <property type="entry name" value="Bact_OM_lipoprot/Surf_antigen"/>
</dbReference>
<keyword evidence="8" id="KW-1185">Reference proteome</keyword>
<dbReference type="RefSeq" id="WP_052749334.1">
    <property type="nucleotide sequence ID" value="NZ_LAVS01000023.1"/>
</dbReference>
<comment type="subcellular location">
    <subcellularLocation>
        <location evidence="1">Cell outer membrane</location>
        <topology evidence="1">Lipid-anchor</topology>
    </subcellularLocation>
</comment>
<dbReference type="EMBL" id="RRCF01000003">
    <property type="protein sequence ID" value="RRJ20173.1"/>
    <property type="molecule type" value="Genomic_DNA"/>
</dbReference>
<gene>
    <name evidence="7" type="ORF">EIK76_11640</name>
</gene>
<evidence type="ECO:0000256" key="6">
    <source>
        <dbReference type="PIRNR" id="PIRNR002859"/>
    </source>
</evidence>
<proteinExistence type="predicted"/>
<comment type="caution">
    <text evidence="7">The sequence shown here is derived from an EMBL/GenBank/DDBJ whole genome shotgun (WGS) entry which is preliminary data.</text>
</comment>
<dbReference type="GO" id="GO:0009279">
    <property type="term" value="C:cell outer membrane"/>
    <property type="evidence" value="ECO:0007669"/>
    <property type="project" value="UniProtKB-SubCell"/>
</dbReference>
<protein>
    <submittedName>
        <fullName evidence="7">Complement resistance protein TraT</fullName>
    </submittedName>
</protein>
<dbReference type="PROSITE" id="PS51257">
    <property type="entry name" value="PROKAR_LIPOPROTEIN"/>
    <property type="match status" value="1"/>
</dbReference>
<dbReference type="OrthoDB" id="9791439at2"/>
<keyword evidence="5" id="KW-0449">Lipoprotein</keyword>
<organism evidence="7 8">
    <name type="scientific">Rheinheimera mesophila</name>
    <dbReference type="NCBI Taxonomy" id="1547515"/>
    <lineage>
        <taxon>Bacteria</taxon>
        <taxon>Pseudomonadati</taxon>
        <taxon>Pseudomonadota</taxon>
        <taxon>Gammaproteobacteria</taxon>
        <taxon>Chromatiales</taxon>
        <taxon>Chromatiaceae</taxon>
        <taxon>Rheinheimera</taxon>
    </lineage>
</organism>
<dbReference type="AlphaFoldDB" id="A0A3P3QIL8"/>
<dbReference type="PANTHER" id="PTHR35603:SF2">
    <property type="entry name" value="OUTER MEMBRANE LIPOPROTEIN"/>
    <property type="match status" value="1"/>
</dbReference>
<keyword evidence="2 6" id="KW-0732">Signal</keyword>
<evidence type="ECO:0000256" key="1">
    <source>
        <dbReference type="ARBA" id="ARBA00004459"/>
    </source>
</evidence>
<evidence type="ECO:0000256" key="2">
    <source>
        <dbReference type="ARBA" id="ARBA00022729"/>
    </source>
</evidence>
<evidence type="ECO:0000256" key="5">
    <source>
        <dbReference type="ARBA" id="ARBA00023288"/>
    </source>
</evidence>
<keyword evidence="6" id="KW-0998">Cell outer membrane</keyword>
<dbReference type="PIRSF" id="PIRSF002859">
    <property type="entry name" value="Lipo_traT"/>
    <property type="match status" value="1"/>
</dbReference>
<dbReference type="Pfam" id="PF05818">
    <property type="entry name" value="TraT"/>
    <property type="match status" value="1"/>
</dbReference>
<dbReference type="Proteomes" id="UP000276260">
    <property type="component" value="Unassembled WGS sequence"/>
</dbReference>
<dbReference type="PANTHER" id="PTHR35603">
    <property type="match status" value="1"/>
</dbReference>
<feature type="signal peptide" evidence="6">
    <location>
        <begin position="1"/>
        <end position="23"/>
    </location>
</feature>
<keyword evidence="4" id="KW-0564">Palmitate</keyword>
<evidence type="ECO:0000313" key="7">
    <source>
        <dbReference type="EMBL" id="RRJ20173.1"/>
    </source>
</evidence>
<dbReference type="InterPro" id="IPR008874">
    <property type="entry name" value="TraT_complement-R"/>
</dbReference>
<name>A0A3P3QIL8_9GAMM</name>
<evidence type="ECO:0000256" key="4">
    <source>
        <dbReference type="ARBA" id="ARBA00023139"/>
    </source>
</evidence>
<feature type="chain" id="PRO_5019883585" evidence="6">
    <location>
        <begin position="24"/>
        <end position="242"/>
    </location>
</feature>
<evidence type="ECO:0000313" key="8">
    <source>
        <dbReference type="Proteomes" id="UP000276260"/>
    </source>
</evidence>
<keyword evidence="3 6" id="KW-0472">Membrane</keyword>
<evidence type="ECO:0000256" key="3">
    <source>
        <dbReference type="ARBA" id="ARBA00023136"/>
    </source>
</evidence>
<reference evidence="7 8" key="1">
    <citation type="submission" date="2018-11" db="EMBL/GenBank/DDBJ databases">
        <title>Draft genome analysis of Rheinheimera mesophila isolated from an industrial waste site.</title>
        <authorList>
            <person name="Yu Q."/>
            <person name="Qi Y."/>
            <person name="Zhang H."/>
            <person name="Lu Y."/>
            <person name="Pu J."/>
        </authorList>
    </citation>
    <scope>NUCLEOTIDE SEQUENCE [LARGE SCALE GENOMIC DNA]</scope>
    <source>
        <strain evidence="7 8">IITR13</strain>
    </source>
</reference>